<organism evidence="2 3">
    <name type="scientific">Paraburkholderia caffeinilytica</name>
    <dbReference type="NCBI Taxonomy" id="1761016"/>
    <lineage>
        <taxon>Bacteria</taxon>
        <taxon>Pseudomonadati</taxon>
        <taxon>Pseudomonadota</taxon>
        <taxon>Betaproteobacteria</taxon>
        <taxon>Burkholderiales</taxon>
        <taxon>Burkholderiaceae</taxon>
        <taxon>Paraburkholderia</taxon>
    </lineage>
</organism>
<dbReference type="Proteomes" id="UP000602004">
    <property type="component" value="Unassembled WGS sequence"/>
</dbReference>
<accession>A0ABQ1NBZ7</accession>
<dbReference type="EMBL" id="BMHL01000010">
    <property type="protein sequence ID" value="GGC57489.1"/>
    <property type="molecule type" value="Genomic_DNA"/>
</dbReference>
<protein>
    <submittedName>
        <fullName evidence="2">Uncharacterized protein</fullName>
    </submittedName>
</protein>
<proteinExistence type="predicted"/>
<sequence>MGAQLIKMQRSRDARRRFENINQKRDAYLIVHYSCESFYDIKDGRTPRITSIAIRNFASGQTHSFSIHKCAEQSGVSAADIPNDYDKLERMMLDEYFVFVRSQGGFNFIHWNMRDNNFGFQAIEHRLKVLKGDPFVIDDARKFDMAKELIAIYGPGYAPHGEHGRLFSLMDLNKITAKDAMNGKEEARAFDDNQFVALHQSTLRKVDVMSNILERVLDGSLKTAATWWEARGLHPVAIVELAKEHWLWTFFALLFGAIGIVSSIKGLL</sequence>
<name>A0ABQ1NBZ7_9BURK</name>
<keyword evidence="1" id="KW-0472">Membrane</keyword>
<evidence type="ECO:0000313" key="2">
    <source>
        <dbReference type="EMBL" id="GGC57489.1"/>
    </source>
</evidence>
<evidence type="ECO:0000256" key="1">
    <source>
        <dbReference type="SAM" id="Phobius"/>
    </source>
</evidence>
<keyword evidence="3" id="KW-1185">Reference proteome</keyword>
<reference evidence="3" key="1">
    <citation type="journal article" date="2019" name="Int. J. Syst. Evol. Microbiol.">
        <title>The Global Catalogue of Microorganisms (GCM) 10K type strain sequencing project: providing services to taxonomists for standard genome sequencing and annotation.</title>
        <authorList>
            <consortium name="The Broad Institute Genomics Platform"/>
            <consortium name="The Broad Institute Genome Sequencing Center for Infectious Disease"/>
            <person name="Wu L."/>
            <person name="Ma J."/>
        </authorList>
    </citation>
    <scope>NUCLEOTIDE SEQUENCE [LARGE SCALE GENOMIC DNA]</scope>
    <source>
        <strain evidence="3">CGMCC 1.15103</strain>
    </source>
</reference>
<gene>
    <name evidence="2" type="ORF">GCM10011400_51440</name>
</gene>
<keyword evidence="1" id="KW-0812">Transmembrane</keyword>
<comment type="caution">
    <text evidence="2">The sequence shown here is derived from an EMBL/GenBank/DDBJ whole genome shotgun (WGS) entry which is preliminary data.</text>
</comment>
<dbReference type="RefSeq" id="WP_115776949.1">
    <property type="nucleotide sequence ID" value="NZ_BMHL01000010.1"/>
</dbReference>
<evidence type="ECO:0000313" key="3">
    <source>
        <dbReference type="Proteomes" id="UP000602004"/>
    </source>
</evidence>
<keyword evidence="1" id="KW-1133">Transmembrane helix</keyword>
<feature type="transmembrane region" description="Helical" evidence="1">
    <location>
        <begin position="246"/>
        <end position="264"/>
    </location>
</feature>